<evidence type="ECO:0000256" key="1">
    <source>
        <dbReference type="SAM" id="MobiDB-lite"/>
    </source>
</evidence>
<dbReference type="EMBL" id="RQVS01000014">
    <property type="protein sequence ID" value="RRJ85909.1"/>
    <property type="molecule type" value="Genomic_DNA"/>
</dbReference>
<accession>A0A3P3VWS9</accession>
<comment type="caution">
    <text evidence="2">The sequence shown here is derived from an EMBL/GenBank/DDBJ whole genome shotgun (WGS) entry which is preliminary data.</text>
</comment>
<dbReference type="RefSeq" id="WP_124973436.1">
    <property type="nucleotide sequence ID" value="NZ_RQVS01000014.1"/>
</dbReference>
<dbReference type="Proteomes" id="UP000274391">
    <property type="component" value="Unassembled WGS sequence"/>
</dbReference>
<feature type="region of interest" description="Disordered" evidence="1">
    <location>
        <begin position="148"/>
        <end position="184"/>
    </location>
</feature>
<name>A0A3P3VWS9_9MICO</name>
<reference evidence="2 3" key="1">
    <citation type="submission" date="2018-11" db="EMBL/GenBank/DDBJ databases">
        <title>YIM 102482-1 draft genome.</title>
        <authorList>
            <person name="Li G."/>
            <person name="Jiang Y."/>
        </authorList>
    </citation>
    <scope>NUCLEOTIDE SEQUENCE [LARGE SCALE GENOMIC DNA]</scope>
    <source>
        <strain evidence="2 3">YIM 102482-1</strain>
    </source>
</reference>
<keyword evidence="3" id="KW-1185">Reference proteome</keyword>
<gene>
    <name evidence="2" type="ORF">EG850_11000</name>
</gene>
<dbReference type="AlphaFoldDB" id="A0A3P3VWS9"/>
<feature type="compositionally biased region" description="Low complexity" evidence="1">
    <location>
        <begin position="1"/>
        <end position="14"/>
    </location>
</feature>
<proteinExistence type="predicted"/>
<organism evidence="2 3">
    <name type="scientific">Gulosibacter macacae</name>
    <dbReference type="NCBI Taxonomy" id="2488791"/>
    <lineage>
        <taxon>Bacteria</taxon>
        <taxon>Bacillati</taxon>
        <taxon>Actinomycetota</taxon>
        <taxon>Actinomycetes</taxon>
        <taxon>Micrococcales</taxon>
        <taxon>Microbacteriaceae</taxon>
        <taxon>Gulosibacter</taxon>
    </lineage>
</organism>
<evidence type="ECO:0000313" key="2">
    <source>
        <dbReference type="EMBL" id="RRJ85909.1"/>
    </source>
</evidence>
<sequence length="184" mass="20250">MPILMQQQPQQWWQSDASQGQQESASTFTPPATQADLDKIIDAAVARTHKKYDGFNDYKAKAEQFDKLPKEPPADAVESAREEGRAEVRAVLAAERVSTAFTSALAGRALSPNALLDFDKSRFIKGDGADVDAITEWVTANSTEIKRTTEVVPDSGQREADRKGGSVQSGRELFQNRHKKKTNS</sequence>
<feature type="region of interest" description="Disordered" evidence="1">
    <location>
        <begin position="1"/>
        <end position="33"/>
    </location>
</feature>
<protein>
    <submittedName>
        <fullName evidence="2">Uncharacterized protein</fullName>
    </submittedName>
</protein>
<evidence type="ECO:0000313" key="3">
    <source>
        <dbReference type="Proteomes" id="UP000274391"/>
    </source>
</evidence>
<feature type="compositionally biased region" description="Polar residues" evidence="1">
    <location>
        <begin position="15"/>
        <end position="32"/>
    </location>
</feature>
<dbReference type="OrthoDB" id="4570269at2"/>